<dbReference type="AlphaFoldDB" id="A0A024G2D0"/>
<comment type="caution">
    <text evidence="1">The sequence shown here is derived from an EMBL/GenBank/DDBJ whole genome shotgun (WGS) entry which is preliminary data.</text>
</comment>
<reference evidence="1 2" key="1">
    <citation type="submission" date="2012-05" db="EMBL/GenBank/DDBJ databases">
        <title>Recombination and specialization in a pathogen metapopulation.</title>
        <authorList>
            <person name="Gardiner A."/>
            <person name="Kemen E."/>
            <person name="Schultz-Larsen T."/>
            <person name="MacLean D."/>
            <person name="Van Oosterhout C."/>
            <person name="Jones J.D.G."/>
        </authorList>
    </citation>
    <scope>NUCLEOTIDE SEQUENCE [LARGE SCALE GENOMIC DNA]</scope>
    <source>
        <strain evidence="1 2">Ac Nc2</strain>
    </source>
</reference>
<dbReference type="OrthoDB" id="166173at2759"/>
<proteinExistence type="predicted"/>
<dbReference type="Proteomes" id="UP000053237">
    <property type="component" value="Unassembled WGS sequence"/>
</dbReference>
<sequence length="365" mass="41267">MGNKLLVGSCFGNDQNIVEFEDMSDASFDYISVSMHPKETCNVPTNPSVVSVVPLKVSTPTNTSRLASSDHPNEASKQLTFNDQLNRLSWDPEVVHSYVQRIEKEIVEERSSVNQREIKIKSVEPKKSKKVHQKTRSWCDKIFGRNKKQNKTKKSPETLKISLKNVVDVSKQSNDLVESIIESSHEMLDLPSTATGEAIDTITCGKGAEDPLSDTESEDSSYWSDKLENSWWCLQDAENDFKPNGQKPCRSVTTCSTIDSEECSKVCAKSILDVQVRLQDYICHCGECPRYQTIEKAVTESSSWMSEEERVAICSILQAYSIYNEKVIFHTDMIAVAEECLVVFHSDERTAFRAFVAYGRSKQWE</sequence>
<keyword evidence="2" id="KW-1185">Reference proteome</keyword>
<name>A0A024G2D0_9STRA</name>
<dbReference type="EMBL" id="CAIX01000009">
    <property type="protein sequence ID" value="CCI40458.1"/>
    <property type="molecule type" value="Genomic_DNA"/>
</dbReference>
<organism evidence="1 2">
    <name type="scientific">Albugo candida</name>
    <dbReference type="NCBI Taxonomy" id="65357"/>
    <lineage>
        <taxon>Eukaryota</taxon>
        <taxon>Sar</taxon>
        <taxon>Stramenopiles</taxon>
        <taxon>Oomycota</taxon>
        <taxon>Peronosporomycetes</taxon>
        <taxon>Albuginales</taxon>
        <taxon>Albuginaceae</taxon>
        <taxon>Albugo</taxon>
    </lineage>
</organism>
<evidence type="ECO:0000313" key="1">
    <source>
        <dbReference type="EMBL" id="CCI40458.1"/>
    </source>
</evidence>
<evidence type="ECO:0000313" key="2">
    <source>
        <dbReference type="Proteomes" id="UP000053237"/>
    </source>
</evidence>
<protein>
    <submittedName>
        <fullName evidence="1">Uncharacterized protein</fullName>
    </submittedName>
</protein>
<gene>
    <name evidence="1" type="ORF">BN9_012420</name>
</gene>
<accession>A0A024G2D0</accession>
<dbReference type="InParanoid" id="A0A024G2D0"/>